<proteinExistence type="predicted"/>
<accession>A0A645EPT2</accession>
<dbReference type="EMBL" id="VSSQ01048496">
    <property type="protein sequence ID" value="MPN02543.1"/>
    <property type="molecule type" value="Genomic_DNA"/>
</dbReference>
<gene>
    <name evidence="2" type="ORF">SDC9_149759</name>
</gene>
<name>A0A645EPT2_9ZZZZ</name>
<reference evidence="2" key="1">
    <citation type="submission" date="2019-08" db="EMBL/GenBank/DDBJ databases">
        <authorList>
            <person name="Kucharzyk K."/>
            <person name="Murdoch R.W."/>
            <person name="Higgins S."/>
            <person name="Loffler F."/>
        </authorList>
    </citation>
    <scope>NUCLEOTIDE SEQUENCE</scope>
</reference>
<comment type="caution">
    <text evidence="2">The sequence shown here is derived from an EMBL/GenBank/DDBJ whole genome shotgun (WGS) entry which is preliminary data.</text>
</comment>
<organism evidence="2">
    <name type="scientific">bioreactor metagenome</name>
    <dbReference type="NCBI Taxonomy" id="1076179"/>
    <lineage>
        <taxon>unclassified sequences</taxon>
        <taxon>metagenomes</taxon>
        <taxon>ecological metagenomes</taxon>
    </lineage>
</organism>
<feature type="region of interest" description="Disordered" evidence="1">
    <location>
        <begin position="51"/>
        <end position="71"/>
    </location>
</feature>
<protein>
    <submittedName>
        <fullName evidence="2">Uncharacterized protein</fullName>
    </submittedName>
</protein>
<evidence type="ECO:0000313" key="2">
    <source>
        <dbReference type="EMBL" id="MPN02543.1"/>
    </source>
</evidence>
<evidence type="ECO:0000256" key="1">
    <source>
        <dbReference type="SAM" id="MobiDB-lite"/>
    </source>
</evidence>
<sequence length="163" mass="18184">MLFFSCVAMKLAYGSPSSCLIPREMRSFSTSMPRTTASTSSPFLKLRIASSPVADQERSDRWTRPSMPPGRPMKMPKSVIDLMAPFTLSPFLWFIANSSHGFAWHCFIPREMRRRSSSISRIMTSTSSPSETTLDGWTFLLVQSISETCTRPSIPCSTSTNAP</sequence>
<dbReference type="AlphaFoldDB" id="A0A645EPT2"/>